<dbReference type="Pfam" id="PF00120">
    <property type="entry name" value="Gln-synt_C"/>
    <property type="match status" value="1"/>
</dbReference>
<comment type="similarity">
    <text evidence="2 3">Belongs to the glutamine synthetase family.</text>
</comment>
<proteinExistence type="inferred from homology"/>
<dbReference type="SUPFAM" id="SSF51556">
    <property type="entry name" value="Metallo-dependent hydrolases"/>
    <property type="match status" value="1"/>
</dbReference>
<dbReference type="InterPro" id="IPR006680">
    <property type="entry name" value="Amidohydro-rel"/>
</dbReference>
<sequence>MDLKALRNAIRTTPIVDNHAHPLLKTEHQAKHSLLSIATEANGDALGDTRSSLAHIRAVNQLAGLLDTEPTWNAVESALKAKRHSQQVAGSSGDWTAWVQNCMQGIETILLDDGLDSGDETHDYAWHDQFVTSKCKRIVRIEALATDLIRRCVATMKGEEETRTVFLTILADFEREIRRCLADPEVVGFKSIICYRGGLDVPGITQVQTSAAEEELVGIMQGGEFIRLQHRALNHLFVHSTAQLIAEGISEHKKPIQFHTGLGDNDIVLTKSSPSHLQTFIADYPTVPIVILHASYPWTREAGYLAAMYPNVYADVGEVFPFISRQGQESVLKQVLELCPWSKILWSTDGHWFPETYVLATTQIRDVLETTLCDLVREGDLNEQQALQLAQGVLFTNSKKLYNLQTETTLPKPESISTTTLVNSQSANKSSTQSKRDVAKVFHETGSKWLRLVWFDYTGSTRCRVIPAKQVLKSLESGGTWTNTMAAFGLLQNDMPIPQITSTGMYRLEVDWASLRAGPAPRHLSCFSEFREPDGAETLLCPRTLLRTVVERAGTNQGLTFLLGFEIEFVVMERNRAPSAKENEKFLPLQGDDGHAWAMARVLADTGRPGSFNTVLDGELVDALAAAGIDIEQYHAESAPGQYEIVLPPLSPLEACDALVHARQIIESVAARHGFRVTLHPKPFAASCGTASHVHMSVASSSSSSSSGGDDAPPQVYEPFYAGILRHLPAVLAFTYSSPASYERMLDSFWCGGRWVMWGRQNKEAPLRQCGGEPTGTGTETGSSHWEVKCLDGLANPYFAAAALLSAGCLGVAADEPMALAALQADTALLEQLGAPEFVQRYVDVKKAEIGFLGGLEERERRQWIMERY</sequence>
<reference evidence="5 6" key="1">
    <citation type="submission" date="2023-01" db="EMBL/GenBank/DDBJ databases">
        <title>Analysis of 21 Apiospora genomes using comparative genomics revels a genus with tremendous synthesis potential of carbohydrate active enzymes and secondary metabolites.</title>
        <authorList>
            <person name="Sorensen T."/>
        </authorList>
    </citation>
    <scope>NUCLEOTIDE SEQUENCE [LARGE SCALE GENOMIC DNA]</scope>
    <source>
        <strain evidence="5 6">CBS 135458</strain>
    </source>
</reference>
<dbReference type="Proteomes" id="UP001480595">
    <property type="component" value="Unassembled WGS sequence"/>
</dbReference>
<dbReference type="InterPro" id="IPR008146">
    <property type="entry name" value="Gln_synth_cat_dom"/>
</dbReference>
<dbReference type="SUPFAM" id="SSF55931">
    <property type="entry name" value="Glutamine synthetase/guanido kinase"/>
    <property type="match status" value="1"/>
</dbReference>
<dbReference type="PANTHER" id="PTHR43383:SF2">
    <property type="entry name" value="AMIDOHYDROLASE 2 FAMILY PROTEIN"/>
    <property type="match status" value="1"/>
</dbReference>
<dbReference type="RefSeq" id="XP_066717734.1">
    <property type="nucleotide sequence ID" value="XM_066855567.1"/>
</dbReference>
<comment type="caution">
    <text evidence="5">The sequence shown here is derived from an EMBL/GenBank/DDBJ whole genome shotgun (WGS) entry which is preliminary data.</text>
</comment>
<name>A0ABR1VPT1_9PEZI</name>
<dbReference type="PROSITE" id="PS51987">
    <property type="entry name" value="GS_CATALYTIC"/>
    <property type="match status" value="1"/>
</dbReference>
<dbReference type="Pfam" id="PF04909">
    <property type="entry name" value="Amidohydro_2"/>
    <property type="match status" value="1"/>
</dbReference>
<dbReference type="InterPro" id="IPR032466">
    <property type="entry name" value="Metal_Hydrolase"/>
</dbReference>
<evidence type="ECO:0000256" key="2">
    <source>
        <dbReference type="PROSITE-ProRule" id="PRU01331"/>
    </source>
</evidence>
<evidence type="ECO:0000259" key="4">
    <source>
        <dbReference type="PROSITE" id="PS51987"/>
    </source>
</evidence>
<dbReference type="GeneID" id="92088630"/>
<dbReference type="EMBL" id="JAQQWL010000005">
    <property type="protein sequence ID" value="KAK8073259.1"/>
    <property type="molecule type" value="Genomic_DNA"/>
</dbReference>
<evidence type="ECO:0000256" key="3">
    <source>
        <dbReference type="RuleBase" id="RU000384"/>
    </source>
</evidence>
<protein>
    <recommendedName>
        <fullName evidence="1">Glutamine synthetase</fullName>
    </recommendedName>
</protein>
<keyword evidence="6" id="KW-1185">Reference proteome</keyword>
<dbReference type="Gene3D" id="3.30.590.10">
    <property type="entry name" value="Glutamine synthetase/guanido kinase, catalytic domain"/>
    <property type="match status" value="1"/>
</dbReference>
<dbReference type="PANTHER" id="PTHR43383">
    <property type="entry name" value="NODULIN 6"/>
    <property type="match status" value="1"/>
</dbReference>
<evidence type="ECO:0000313" key="5">
    <source>
        <dbReference type="EMBL" id="KAK8073259.1"/>
    </source>
</evidence>
<feature type="domain" description="GS catalytic" evidence="4">
    <location>
        <begin position="542"/>
        <end position="869"/>
    </location>
</feature>
<dbReference type="SMART" id="SM01230">
    <property type="entry name" value="Gln-synt_C"/>
    <property type="match status" value="1"/>
</dbReference>
<gene>
    <name evidence="5" type="ORF">PG994_004158</name>
</gene>
<evidence type="ECO:0000313" key="6">
    <source>
        <dbReference type="Proteomes" id="UP001480595"/>
    </source>
</evidence>
<evidence type="ECO:0000256" key="1">
    <source>
        <dbReference type="ARBA" id="ARBA00021364"/>
    </source>
</evidence>
<organism evidence="5 6">
    <name type="scientific">Apiospora phragmitis</name>
    <dbReference type="NCBI Taxonomy" id="2905665"/>
    <lineage>
        <taxon>Eukaryota</taxon>
        <taxon>Fungi</taxon>
        <taxon>Dikarya</taxon>
        <taxon>Ascomycota</taxon>
        <taxon>Pezizomycotina</taxon>
        <taxon>Sordariomycetes</taxon>
        <taxon>Xylariomycetidae</taxon>
        <taxon>Amphisphaeriales</taxon>
        <taxon>Apiosporaceae</taxon>
        <taxon>Apiospora</taxon>
    </lineage>
</organism>
<dbReference type="InterPro" id="IPR014746">
    <property type="entry name" value="Gln_synth/guanido_kin_cat_dom"/>
</dbReference>
<dbReference type="InterPro" id="IPR036651">
    <property type="entry name" value="Gln_synt_N_sf"/>
</dbReference>
<dbReference type="Gene3D" id="3.20.20.140">
    <property type="entry name" value="Metal-dependent hydrolases"/>
    <property type="match status" value="1"/>
</dbReference>
<dbReference type="Gene3D" id="3.10.20.70">
    <property type="entry name" value="Glutamine synthetase, N-terminal domain"/>
    <property type="match status" value="1"/>
</dbReference>
<accession>A0ABR1VPT1</accession>